<reference evidence="7 8" key="1">
    <citation type="journal article" date="2019" name="Int. J. Syst. Evol. Microbiol.">
        <title>The Global Catalogue of Microorganisms (GCM) 10K type strain sequencing project: providing services to taxonomists for standard genome sequencing and annotation.</title>
        <authorList>
            <consortium name="The Broad Institute Genomics Platform"/>
            <consortium name="The Broad Institute Genome Sequencing Center for Infectious Disease"/>
            <person name="Wu L."/>
            <person name="Ma J."/>
        </authorList>
    </citation>
    <scope>NUCLEOTIDE SEQUENCE [LARGE SCALE GENOMIC DNA]</scope>
    <source>
        <strain evidence="7 8">JCM 11136</strain>
    </source>
</reference>
<comment type="caution">
    <text evidence="7">The sequence shown here is derived from an EMBL/GenBank/DDBJ whole genome shotgun (WGS) entry which is preliminary data.</text>
</comment>
<comment type="catalytic activity">
    <reaction evidence="6">
        <text>N-terminal N-formyl-L-methionyl-[peptide] + H2O = N-terminal L-methionyl-[peptide] + formate</text>
        <dbReference type="Rhea" id="RHEA:24420"/>
        <dbReference type="Rhea" id="RHEA-COMP:10639"/>
        <dbReference type="Rhea" id="RHEA-COMP:10640"/>
        <dbReference type="ChEBI" id="CHEBI:15377"/>
        <dbReference type="ChEBI" id="CHEBI:15740"/>
        <dbReference type="ChEBI" id="CHEBI:49298"/>
        <dbReference type="ChEBI" id="CHEBI:64731"/>
        <dbReference type="EC" id="3.5.1.88"/>
    </reaction>
</comment>
<keyword evidence="8" id="KW-1185">Reference proteome</keyword>
<protein>
    <recommendedName>
        <fullName evidence="6">Peptide deformylase</fullName>
        <shortName evidence="6">PDF</shortName>
        <ecNumber evidence="6">3.5.1.88</ecNumber>
    </recommendedName>
    <alternativeName>
        <fullName evidence="6">Polypeptide deformylase</fullName>
    </alternativeName>
</protein>
<evidence type="ECO:0000313" key="8">
    <source>
        <dbReference type="Proteomes" id="UP001501578"/>
    </source>
</evidence>
<comment type="cofactor">
    <cofactor evidence="6">
        <name>Fe(2+)</name>
        <dbReference type="ChEBI" id="CHEBI:29033"/>
    </cofactor>
    <text evidence="6">Binds 1 Fe(2+) ion.</text>
</comment>
<evidence type="ECO:0000313" key="7">
    <source>
        <dbReference type="EMBL" id="GAA0919683.1"/>
    </source>
</evidence>
<evidence type="ECO:0000256" key="1">
    <source>
        <dbReference type="ARBA" id="ARBA00010759"/>
    </source>
</evidence>
<dbReference type="Gene3D" id="3.90.45.10">
    <property type="entry name" value="Peptide deformylase"/>
    <property type="match status" value="1"/>
</dbReference>
<sequence length="164" mass="17942">MRVSVSAIRMYDDPVLRQVAEPVKDFDRELRGLVKSLTATMRAGAGRAGLAASQIGVPLRVVVYDYDGKAGHLVNPRLELSPRRVKADEACLSAPGTWWPLERAYAATARGRDMFGKPVTVRALGVLARVLQHEADHLDGVLFSDHLPEEERERFLAAAGLPAT</sequence>
<dbReference type="PANTHER" id="PTHR10458:SF2">
    <property type="entry name" value="PEPTIDE DEFORMYLASE, MITOCHONDRIAL"/>
    <property type="match status" value="1"/>
</dbReference>
<evidence type="ECO:0000256" key="6">
    <source>
        <dbReference type="HAMAP-Rule" id="MF_00163"/>
    </source>
</evidence>
<organism evidence="7 8">
    <name type="scientific">Nonomuraea longicatena</name>
    <dbReference type="NCBI Taxonomy" id="83682"/>
    <lineage>
        <taxon>Bacteria</taxon>
        <taxon>Bacillati</taxon>
        <taxon>Actinomycetota</taxon>
        <taxon>Actinomycetes</taxon>
        <taxon>Streptosporangiales</taxon>
        <taxon>Streptosporangiaceae</taxon>
        <taxon>Nonomuraea</taxon>
    </lineage>
</organism>
<gene>
    <name evidence="7" type="primary">def_2</name>
    <name evidence="6" type="synonym">def</name>
    <name evidence="7" type="ORF">GCM10009560_17400</name>
</gene>
<dbReference type="Proteomes" id="UP001501578">
    <property type="component" value="Unassembled WGS sequence"/>
</dbReference>
<keyword evidence="2 6" id="KW-0479">Metal-binding</keyword>
<comment type="function">
    <text evidence="6">Removes the formyl group from the N-terminal Met of newly synthesized proteins. Requires at least a dipeptide for an efficient rate of reaction. N-terminal L-methionine is a prerequisite for activity but the enzyme has broad specificity at other positions.</text>
</comment>
<evidence type="ECO:0000256" key="3">
    <source>
        <dbReference type="ARBA" id="ARBA00022801"/>
    </source>
</evidence>
<name>A0ABN1NYS3_9ACTN</name>
<feature type="binding site" evidence="6">
    <location>
        <position position="137"/>
    </location>
    <ligand>
        <name>Fe cation</name>
        <dbReference type="ChEBI" id="CHEBI:24875"/>
    </ligand>
</feature>
<comment type="similarity">
    <text evidence="1 6">Belongs to the polypeptide deformylase family.</text>
</comment>
<dbReference type="CDD" id="cd00487">
    <property type="entry name" value="Pep_deformylase"/>
    <property type="match status" value="1"/>
</dbReference>
<dbReference type="PANTHER" id="PTHR10458">
    <property type="entry name" value="PEPTIDE DEFORMYLASE"/>
    <property type="match status" value="1"/>
</dbReference>
<dbReference type="EMBL" id="BAAAHQ010000007">
    <property type="protein sequence ID" value="GAA0919683.1"/>
    <property type="molecule type" value="Genomic_DNA"/>
</dbReference>
<feature type="binding site" evidence="6">
    <location>
        <position position="91"/>
    </location>
    <ligand>
        <name>Fe cation</name>
        <dbReference type="ChEBI" id="CHEBI:24875"/>
    </ligand>
</feature>
<dbReference type="InterPro" id="IPR036821">
    <property type="entry name" value="Peptide_deformylase_sf"/>
</dbReference>
<dbReference type="InterPro" id="IPR023635">
    <property type="entry name" value="Peptide_deformylase"/>
</dbReference>
<dbReference type="Pfam" id="PF01327">
    <property type="entry name" value="Pep_deformylase"/>
    <property type="match status" value="1"/>
</dbReference>
<dbReference type="NCBIfam" id="NF001159">
    <property type="entry name" value="PRK00150.1-3"/>
    <property type="match status" value="1"/>
</dbReference>
<accession>A0ABN1NYS3</accession>
<keyword evidence="4 6" id="KW-0648">Protein biosynthesis</keyword>
<evidence type="ECO:0000256" key="2">
    <source>
        <dbReference type="ARBA" id="ARBA00022723"/>
    </source>
</evidence>
<feature type="active site" evidence="6">
    <location>
        <position position="134"/>
    </location>
</feature>
<keyword evidence="3 6" id="KW-0378">Hydrolase</keyword>
<keyword evidence="5 6" id="KW-0408">Iron</keyword>
<dbReference type="PRINTS" id="PR01576">
    <property type="entry name" value="PDEFORMYLASE"/>
</dbReference>
<proteinExistence type="inferred from homology"/>
<dbReference type="EC" id="3.5.1.88" evidence="6"/>
<evidence type="ECO:0000256" key="4">
    <source>
        <dbReference type="ARBA" id="ARBA00022917"/>
    </source>
</evidence>
<dbReference type="PIRSF" id="PIRSF004749">
    <property type="entry name" value="Pep_def"/>
    <property type="match status" value="1"/>
</dbReference>
<dbReference type="HAMAP" id="MF_00163">
    <property type="entry name" value="Pep_deformylase"/>
    <property type="match status" value="1"/>
</dbReference>
<dbReference type="SUPFAM" id="SSF56420">
    <property type="entry name" value="Peptide deformylase"/>
    <property type="match status" value="1"/>
</dbReference>
<feature type="binding site" evidence="6">
    <location>
        <position position="133"/>
    </location>
    <ligand>
        <name>Fe cation</name>
        <dbReference type="ChEBI" id="CHEBI:24875"/>
    </ligand>
</feature>
<evidence type="ECO:0000256" key="5">
    <source>
        <dbReference type="ARBA" id="ARBA00023004"/>
    </source>
</evidence>